<feature type="compositionally biased region" description="Low complexity" evidence="3">
    <location>
        <begin position="425"/>
        <end position="441"/>
    </location>
</feature>
<feature type="region of interest" description="Disordered" evidence="3">
    <location>
        <begin position="778"/>
        <end position="808"/>
    </location>
</feature>
<dbReference type="InterPro" id="IPR027107">
    <property type="entry name" value="Tuberin/Ral-act_asu"/>
</dbReference>
<feature type="region of interest" description="Disordered" evidence="3">
    <location>
        <begin position="1937"/>
        <end position="1959"/>
    </location>
</feature>
<proteinExistence type="predicted"/>
<dbReference type="InterPro" id="IPR046859">
    <property type="entry name" value="RGPA/RALGAPB_N"/>
</dbReference>
<feature type="compositionally biased region" description="Basic and acidic residues" evidence="3">
    <location>
        <begin position="783"/>
        <end position="794"/>
    </location>
</feature>
<dbReference type="GO" id="GO:0005737">
    <property type="term" value="C:cytoplasm"/>
    <property type="evidence" value="ECO:0007669"/>
    <property type="project" value="TreeGrafter"/>
</dbReference>
<evidence type="ECO:0000259" key="4">
    <source>
        <dbReference type="PROSITE" id="PS50085"/>
    </source>
</evidence>
<evidence type="ECO:0000256" key="2">
    <source>
        <dbReference type="ARBA" id="ARBA00022553"/>
    </source>
</evidence>
<keyword evidence="2" id="KW-0597">Phosphoprotein</keyword>
<reference evidence="5" key="1">
    <citation type="submission" date="2021-03" db="EMBL/GenBank/DDBJ databases">
        <title>Chromosome level genome of the anhydrobiotic midge Polypedilum vanderplanki.</title>
        <authorList>
            <person name="Yoshida Y."/>
            <person name="Kikawada T."/>
            <person name="Gusev O."/>
        </authorList>
    </citation>
    <scope>NUCLEOTIDE SEQUENCE</scope>
    <source>
        <strain evidence="5">NIAS01</strain>
        <tissue evidence="5">Whole body or cell culture</tissue>
    </source>
</reference>
<dbReference type="OrthoDB" id="19311at2759"/>
<evidence type="ECO:0000256" key="1">
    <source>
        <dbReference type="ARBA" id="ARBA00022468"/>
    </source>
</evidence>
<protein>
    <recommendedName>
        <fullName evidence="4">Rap-GAP domain-containing protein</fullName>
    </recommendedName>
</protein>
<dbReference type="GO" id="GO:0005096">
    <property type="term" value="F:GTPase activator activity"/>
    <property type="evidence" value="ECO:0007669"/>
    <property type="project" value="UniProtKB-KW"/>
</dbReference>
<dbReference type="Gene3D" id="3.40.50.11210">
    <property type="entry name" value="Rap/Ran-GAP"/>
    <property type="match status" value="1"/>
</dbReference>
<comment type="caution">
    <text evidence="5">The sequence shown here is derived from an EMBL/GenBank/DDBJ whole genome shotgun (WGS) entry which is preliminary data.</text>
</comment>
<dbReference type="InterPro" id="IPR016024">
    <property type="entry name" value="ARM-type_fold"/>
</dbReference>
<dbReference type="Pfam" id="PF20412">
    <property type="entry name" value="RALGAPB_N"/>
    <property type="match status" value="1"/>
</dbReference>
<dbReference type="PANTHER" id="PTHR10063">
    <property type="entry name" value="TUBERIN"/>
    <property type="match status" value="1"/>
</dbReference>
<feature type="domain" description="Rap-GAP" evidence="4">
    <location>
        <begin position="1641"/>
        <end position="1849"/>
    </location>
</feature>
<dbReference type="EMBL" id="JADBJN010000003">
    <property type="protein sequence ID" value="KAG5670487.1"/>
    <property type="molecule type" value="Genomic_DNA"/>
</dbReference>
<dbReference type="Proteomes" id="UP001107558">
    <property type="component" value="Chromosome 3"/>
</dbReference>
<organism evidence="5 6">
    <name type="scientific">Polypedilum vanderplanki</name>
    <name type="common">Sleeping chironomid midge</name>
    <dbReference type="NCBI Taxonomy" id="319348"/>
    <lineage>
        <taxon>Eukaryota</taxon>
        <taxon>Metazoa</taxon>
        <taxon>Ecdysozoa</taxon>
        <taxon>Arthropoda</taxon>
        <taxon>Hexapoda</taxon>
        <taxon>Insecta</taxon>
        <taxon>Pterygota</taxon>
        <taxon>Neoptera</taxon>
        <taxon>Endopterygota</taxon>
        <taxon>Diptera</taxon>
        <taxon>Nematocera</taxon>
        <taxon>Chironomoidea</taxon>
        <taxon>Chironomidae</taxon>
        <taxon>Chironominae</taxon>
        <taxon>Polypedilum</taxon>
        <taxon>Polypedilum</taxon>
    </lineage>
</organism>
<gene>
    <name evidence="5" type="ORF">PVAND_000749</name>
</gene>
<dbReference type="InterPro" id="IPR035974">
    <property type="entry name" value="Rap/Ran-GAP_sf"/>
</dbReference>
<dbReference type="PANTHER" id="PTHR10063:SF11">
    <property type="entry name" value="RHO GTPASE-ACTIVATING PROTEIN CG5521-RELATED"/>
    <property type="match status" value="1"/>
</dbReference>
<evidence type="ECO:0000313" key="6">
    <source>
        <dbReference type="Proteomes" id="UP001107558"/>
    </source>
</evidence>
<dbReference type="FunFam" id="3.40.50.11210:FF:000001">
    <property type="entry name" value="Ral GTPase-activating protein subunit alpha-1 isoform 1"/>
    <property type="match status" value="1"/>
</dbReference>
<dbReference type="PROSITE" id="PS50085">
    <property type="entry name" value="RAPGAP"/>
    <property type="match status" value="1"/>
</dbReference>
<evidence type="ECO:0000313" key="5">
    <source>
        <dbReference type="EMBL" id="KAG5670487.1"/>
    </source>
</evidence>
<feature type="region of interest" description="Disordered" evidence="3">
    <location>
        <begin position="417"/>
        <end position="443"/>
    </location>
</feature>
<keyword evidence="1" id="KW-0343">GTPase activation</keyword>
<sequence>MFTKKPQIAEIIKKSTLKVQDQKKEVFSRLKHIKTIVEHVDSDEAKSFFEANYSHIFYILHETFVQAEANLKQRVHKAHREELDGSIWLLGKVIVLLPELIAKRWQCHSTSRILMKLLHHGNSSKLRRDGVRYFLMWYQALGISEHGAPEEAHMMFADCVPGLTIPQARNKQGPQSTSPTSNEFVSRDFSQDLMNHPNFRSSSEVGQSVFHDQPTKAPDITPLILPASNERTVAPDPQTGLELLLECMVQSTGCLKWNDNNIQRHLKGFHFLLQRFREVYLPVFCPNFDNSASIYEPKMDLPVMRTISKREELMSPCVVVLINWISKYTNERHKNDHHIFDDVPEQASLVSNLRHIGYTQTQIVREVLYSSRDTINFVNEVYRQAFLLNFTSRSCIDAMKTSIGTYRDWMSSQSPPPFLLENENSDGSSAGSSLDSTASGSNRTQRLRADSYIGAISKENLTIRAGMQNVLQVFVTNAVNVFMISTSHLNMYVSSKTKDESTTPLDEQTEICKRVLNIYRTMVMKTVMESKTWKQLLMVLLQITSVILAEAPPNAKRNNLGGRLAQPIFQTLIVTWIRAHTNVAVHPIMWEKFLKVLSSLTHREELIVEWDKTMQTLTRVLARQVYNLNLQDLPLDRLAEQKGKRRRVGVASTNVWQNSQNSTENQQSLSNPNSMVNKKDENSQESQLKLLRKRQIPGTPILNRSYSEGSIATPYRKSRARRRIKIHQMHELPINIEQSINKIANISAHLSVSMETLNISKMSSSGDQGNVRKALSLDSIQQRNDDNESFRESRSPSPTASSGLDGNSIKDSPHAIDAIAAGDSSSLETHDEGLDRKSILAGGTAKGWLPDVACIMWRRMLGALGDVNKILNPKLHAEVFRYLVNITESLIKIRLNQGISTDQNIPPSQPTLVPPINLILPWCFGALNLDSQYQLGKVYAMQLICMIAKNSCLTGDQLPLFYQALHQSLTGENRQMASTALKYLGGPRFLSLLMPGHSLLYLDLIHACTMVLTSMDTKAPRAEAAGLLGSLLCFPSTSLPGPVLQPSEPHIDLIECPDIQEHILNIVLRCARREPTAKARSIAITSLGQWIIQNLANPNQENGHNMGKKNRHNSINSQSSTVFEANQRIPEAFQVILQALQLKHRVIARIACETLRLCSEKGKELARIKKLPGLTIEALCYSLEIQNIPNPKECDKNVLTSMLLCLGELCMAFPTSILMDATSDEQEPLLLMIFRVLHRIASGKHSDRIKMYTIDDDFDMSIVVDDVKEQSSTEANYQTQETIQQCKASIQLCAKTVAMHLVTNISHFPLGIGATRLSSMVDEHDDINIPMQNSRGDIQRESSIDMYASHVLTSPNLQLLMLSSELISSFIELPALKLPSADGLITANRQVRLILRDLNGKSCWDASIIFCEPRIHTEIETSSDEIDFDCSSRQRSFMKSNFPMKSQIGISLDPMISTVGMNMMQTPRHTLRHRPAHQLPMAKDIAPDLDQLDDLLQFIGHTSPECLDENVQALNVAGQSSLGSSLEAQTIAILLNQRAMESDYSSRKSQSIDLSSTTSDFYNSNSMDFASFGDDITIRSNTSVKSENRFDLSLPSSVRCKNEPPVFHYGKLLFNQLGLAGWERRKRTHLLSRTDKLLRELRNLDAQKCRETHKVAVIYVASGQEDKNSILKNSSGSSTYEMFVSALGWEIELETHNGFLGGLSHRQGCGQTAPYYATPFLEVIFHVSTRIPSDTHEAILNKTRHLGNDEVHIVWSEHNRDYRRDILPTEFCDVLIVIYPLKSGLFRVTVNKKPEVPWFGPISDEIVVSGTNLASIVRASAINASRAKRYAMPFYQQFYEERNRSLETVSSRHKESRTFEEFITKIYSPSLMNQTSVSGTITAAALIDHHHQQHHKTSIKHNSNWFQHHITQRQTSDLSESPSMLRKLPFYYNLPKKSSSSTTIPLSPPTALSSGRRFK</sequence>
<dbReference type="GO" id="GO:0005634">
    <property type="term" value="C:nucleus"/>
    <property type="evidence" value="ECO:0007669"/>
    <property type="project" value="InterPro"/>
</dbReference>
<dbReference type="Pfam" id="PF02145">
    <property type="entry name" value="Rap_GAP"/>
    <property type="match status" value="1"/>
</dbReference>
<dbReference type="InterPro" id="IPR000331">
    <property type="entry name" value="Rap/Ran_GAP_dom"/>
</dbReference>
<dbReference type="SUPFAM" id="SSF48371">
    <property type="entry name" value="ARM repeat"/>
    <property type="match status" value="1"/>
</dbReference>
<dbReference type="GO" id="GO:0051056">
    <property type="term" value="P:regulation of small GTPase mediated signal transduction"/>
    <property type="evidence" value="ECO:0007669"/>
    <property type="project" value="InterPro"/>
</dbReference>
<feature type="compositionally biased region" description="Low complexity" evidence="3">
    <location>
        <begin position="657"/>
        <end position="671"/>
    </location>
</feature>
<accession>A0A9J6BLI3</accession>
<feature type="compositionally biased region" description="Polar residues" evidence="3">
    <location>
        <begin position="795"/>
        <end position="805"/>
    </location>
</feature>
<keyword evidence="6" id="KW-1185">Reference proteome</keyword>
<feature type="region of interest" description="Disordered" evidence="3">
    <location>
        <begin position="643"/>
        <end position="687"/>
    </location>
</feature>
<evidence type="ECO:0000256" key="3">
    <source>
        <dbReference type="SAM" id="MobiDB-lite"/>
    </source>
</evidence>
<name>A0A9J6BLI3_POLVA</name>
<dbReference type="SUPFAM" id="SSF111347">
    <property type="entry name" value="Rap/Ran-GAP"/>
    <property type="match status" value="1"/>
</dbReference>